<dbReference type="AlphaFoldDB" id="A0A8J5J1A3"/>
<dbReference type="Proteomes" id="UP000709295">
    <property type="component" value="Unassembled WGS sequence"/>
</dbReference>
<evidence type="ECO:0000313" key="3">
    <source>
        <dbReference type="Proteomes" id="UP000709295"/>
    </source>
</evidence>
<keyword evidence="3" id="KW-1185">Reference proteome</keyword>
<dbReference type="EMBL" id="JAENGY010000262">
    <property type="protein sequence ID" value="KAG6967716.1"/>
    <property type="molecule type" value="Genomic_DNA"/>
</dbReference>
<comment type="caution">
    <text evidence="2">The sequence shown here is derived from an EMBL/GenBank/DDBJ whole genome shotgun (WGS) entry which is preliminary data.</text>
</comment>
<organism evidence="2 3">
    <name type="scientific">Phytophthora aleatoria</name>
    <dbReference type="NCBI Taxonomy" id="2496075"/>
    <lineage>
        <taxon>Eukaryota</taxon>
        <taxon>Sar</taxon>
        <taxon>Stramenopiles</taxon>
        <taxon>Oomycota</taxon>
        <taxon>Peronosporomycetes</taxon>
        <taxon>Peronosporales</taxon>
        <taxon>Peronosporaceae</taxon>
        <taxon>Phytophthora</taxon>
    </lineage>
</organism>
<protein>
    <recommendedName>
        <fullName evidence="4">Secreted protein</fullName>
    </recommendedName>
</protein>
<evidence type="ECO:0008006" key="4">
    <source>
        <dbReference type="Google" id="ProtNLM"/>
    </source>
</evidence>
<accession>A0A8J5J1A3</accession>
<evidence type="ECO:0000256" key="1">
    <source>
        <dbReference type="SAM" id="SignalP"/>
    </source>
</evidence>
<reference evidence="2" key="1">
    <citation type="submission" date="2021-01" db="EMBL/GenBank/DDBJ databases">
        <title>Phytophthora aleatoria, a newly-described species from Pinus radiata is distinct from Phytophthora cactorum isolates based on comparative genomics.</title>
        <authorList>
            <person name="Mcdougal R."/>
            <person name="Panda P."/>
            <person name="Williams N."/>
            <person name="Studholme D.J."/>
        </authorList>
    </citation>
    <scope>NUCLEOTIDE SEQUENCE</scope>
    <source>
        <strain evidence="2">NZFS 4037</strain>
    </source>
</reference>
<keyword evidence="1" id="KW-0732">Signal</keyword>
<proteinExistence type="predicted"/>
<evidence type="ECO:0000313" key="2">
    <source>
        <dbReference type="EMBL" id="KAG6967716.1"/>
    </source>
</evidence>
<gene>
    <name evidence="2" type="ORF">JG688_00006163</name>
</gene>
<feature type="signal peptide" evidence="1">
    <location>
        <begin position="1"/>
        <end position="18"/>
    </location>
</feature>
<name>A0A8J5J1A3_9STRA</name>
<feature type="chain" id="PRO_5035152301" description="Secreted protein" evidence="1">
    <location>
        <begin position="19"/>
        <end position="108"/>
    </location>
</feature>
<sequence length="108" mass="12384">MQGTPWNIFLLFLRRSWSRLLLFKAIKTLNLAIAGRRGGRALEEAELLDGMYLCVAYKHSFVGHAFVIRVQGGRDFCTSTIKSRFRCRQPGLISSLLFVHSSHSRRSR</sequence>